<dbReference type="EMBL" id="JABVXQ010000011">
    <property type="protein sequence ID" value="KAF6086165.1"/>
    <property type="molecule type" value="Genomic_DNA"/>
</dbReference>
<proteinExistence type="predicted"/>
<protein>
    <submittedName>
        <fullName evidence="2">Uncharacterized protein</fullName>
    </submittedName>
</protein>
<dbReference type="AlphaFoldDB" id="A0A833Z703"/>
<organism evidence="2 3">
    <name type="scientific">Phyllostomus discolor</name>
    <name type="common">pale spear-nosed bat</name>
    <dbReference type="NCBI Taxonomy" id="89673"/>
    <lineage>
        <taxon>Eukaryota</taxon>
        <taxon>Metazoa</taxon>
        <taxon>Chordata</taxon>
        <taxon>Craniata</taxon>
        <taxon>Vertebrata</taxon>
        <taxon>Euteleostomi</taxon>
        <taxon>Mammalia</taxon>
        <taxon>Eutheria</taxon>
        <taxon>Laurasiatheria</taxon>
        <taxon>Chiroptera</taxon>
        <taxon>Yangochiroptera</taxon>
        <taxon>Phyllostomidae</taxon>
        <taxon>Phyllostominae</taxon>
        <taxon>Phyllostomus</taxon>
    </lineage>
</organism>
<keyword evidence="1" id="KW-1133">Transmembrane helix</keyword>
<evidence type="ECO:0000313" key="3">
    <source>
        <dbReference type="Proteomes" id="UP000664940"/>
    </source>
</evidence>
<gene>
    <name evidence="2" type="ORF">HJG60_008371</name>
</gene>
<comment type="caution">
    <text evidence="2">The sequence shown here is derived from an EMBL/GenBank/DDBJ whole genome shotgun (WGS) entry which is preliminary data.</text>
</comment>
<name>A0A833Z703_9CHIR</name>
<feature type="transmembrane region" description="Helical" evidence="1">
    <location>
        <begin position="99"/>
        <end position="116"/>
    </location>
</feature>
<sequence length="218" mass="22924">MRSQAPGTGGGAVCGASFRDLHASLLSAPPPRQHPTADPVPHAPSSEDYCFGCACLRICLPVLSHQGLPLATTYVFLLFVVFLSNPLPQVLSAQLLSKGILNFALYFFSSIVRFILAVEVEERKVTEENVDGAHLITGTPEVGGHIGGHGAYPGKLYGLPGSIIPVVVTGAAEAGNPEPALVWQVSRVPAAVQRADRMSTVSTLTELSTASEREINVG</sequence>
<dbReference type="Proteomes" id="UP000664940">
    <property type="component" value="Unassembled WGS sequence"/>
</dbReference>
<evidence type="ECO:0000313" key="2">
    <source>
        <dbReference type="EMBL" id="KAF6086165.1"/>
    </source>
</evidence>
<evidence type="ECO:0000256" key="1">
    <source>
        <dbReference type="SAM" id="Phobius"/>
    </source>
</evidence>
<reference evidence="2 3" key="1">
    <citation type="journal article" date="2020" name="Nature">
        <title>Six reference-quality genomes reveal evolution of bat adaptations.</title>
        <authorList>
            <person name="Jebb D."/>
            <person name="Huang Z."/>
            <person name="Pippel M."/>
            <person name="Hughes G.M."/>
            <person name="Lavrichenko K."/>
            <person name="Devanna P."/>
            <person name="Winkler S."/>
            <person name="Jermiin L.S."/>
            <person name="Skirmuntt E.C."/>
            <person name="Katzourakis A."/>
            <person name="Burkitt-Gray L."/>
            <person name="Ray D.A."/>
            <person name="Sullivan K.A.M."/>
            <person name="Roscito J.G."/>
            <person name="Kirilenko B.M."/>
            <person name="Davalos L.M."/>
            <person name="Corthals A.P."/>
            <person name="Power M.L."/>
            <person name="Jones G."/>
            <person name="Ransome R.D."/>
            <person name="Dechmann D.K.N."/>
            <person name="Locatelli A.G."/>
            <person name="Puechmaille S.J."/>
            <person name="Fedrigo O."/>
            <person name="Jarvis E.D."/>
            <person name="Hiller M."/>
            <person name="Vernes S.C."/>
            <person name="Myers E.W."/>
            <person name="Teeling E.C."/>
        </authorList>
    </citation>
    <scope>NUCLEOTIDE SEQUENCE [LARGE SCALE GENOMIC DNA]</scope>
    <source>
        <strain evidence="2">Bat1K_MPI-CBG_1</strain>
    </source>
</reference>
<keyword evidence="1" id="KW-0472">Membrane</keyword>
<feature type="transmembrane region" description="Helical" evidence="1">
    <location>
        <begin position="67"/>
        <end position="87"/>
    </location>
</feature>
<accession>A0A833Z703</accession>
<keyword evidence="1" id="KW-0812">Transmembrane</keyword>